<feature type="non-terminal residue" evidence="2">
    <location>
        <position position="1"/>
    </location>
</feature>
<dbReference type="EMBL" id="UINC01113776">
    <property type="protein sequence ID" value="SVC83609.1"/>
    <property type="molecule type" value="Genomic_DNA"/>
</dbReference>
<reference evidence="2" key="1">
    <citation type="submission" date="2018-05" db="EMBL/GenBank/DDBJ databases">
        <authorList>
            <person name="Lanie J.A."/>
            <person name="Ng W.-L."/>
            <person name="Kazmierczak K.M."/>
            <person name="Andrzejewski T.M."/>
            <person name="Davidsen T.M."/>
            <person name="Wayne K.J."/>
            <person name="Tettelin H."/>
            <person name="Glass J.I."/>
            <person name="Rusch D."/>
            <person name="Podicherti R."/>
            <person name="Tsui H.-C.T."/>
            <person name="Winkler M.E."/>
        </authorList>
    </citation>
    <scope>NUCLEOTIDE SEQUENCE</scope>
</reference>
<protein>
    <recommendedName>
        <fullName evidence="1">Beta-lactamase-related domain-containing protein</fullName>
    </recommendedName>
</protein>
<evidence type="ECO:0000259" key="1">
    <source>
        <dbReference type="Pfam" id="PF00144"/>
    </source>
</evidence>
<sequence length="322" mass="36222">VKIFKLILLTLSILTVYEVWSNPIEETSEESTNILFWSSKQKEKGFNRIDEFIPSLPIKKGKYTYHLENKFIDLSNVSYDLYGKSYSIKDYFLKLRVAGLLVVHKGNIVYEEYGLDNDENSRWISFSVAKSVTSMLLGAAIQDGFIGSVEDPITKYLPQLVGSSYENVSIKNLLQMSSGVDWDENYSDPESDVSIAAGFNSTTLFNYLSKLPINSKPGKLFNYNTGETNLVGDLVRSAINNNLSNYLEQKIWQPFGMESDGSWSLDINHLLELGGCCINATLRDYARIGLFAMHDGRLNDGTRVLPEGWMEESTAPSKGYKG</sequence>
<dbReference type="InterPro" id="IPR050789">
    <property type="entry name" value="Diverse_Enzym_Activities"/>
</dbReference>
<feature type="non-terminal residue" evidence="2">
    <location>
        <position position="322"/>
    </location>
</feature>
<dbReference type="Pfam" id="PF00144">
    <property type="entry name" value="Beta-lactamase"/>
    <property type="match status" value="1"/>
</dbReference>
<evidence type="ECO:0000313" key="2">
    <source>
        <dbReference type="EMBL" id="SVC83609.1"/>
    </source>
</evidence>
<gene>
    <name evidence="2" type="ORF">METZ01_LOCUS336463</name>
</gene>
<name>A0A382QDH5_9ZZZZ</name>
<dbReference type="InterPro" id="IPR001466">
    <property type="entry name" value="Beta-lactam-related"/>
</dbReference>
<organism evidence="2">
    <name type="scientific">marine metagenome</name>
    <dbReference type="NCBI Taxonomy" id="408172"/>
    <lineage>
        <taxon>unclassified sequences</taxon>
        <taxon>metagenomes</taxon>
        <taxon>ecological metagenomes</taxon>
    </lineage>
</organism>
<dbReference type="AlphaFoldDB" id="A0A382QDH5"/>
<proteinExistence type="predicted"/>
<dbReference type="PANTHER" id="PTHR43283">
    <property type="entry name" value="BETA-LACTAMASE-RELATED"/>
    <property type="match status" value="1"/>
</dbReference>
<dbReference type="SUPFAM" id="SSF56601">
    <property type="entry name" value="beta-lactamase/transpeptidase-like"/>
    <property type="match status" value="1"/>
</dbReference>
<accession>A0A382QDH5</accession>
<dbReference type="Gene3D" id="3.40.710.10">
    <property type="entry name" value="DD-peptidase/beta-lactamase superfamily"/>
    <property type="match status" value="1"/>
</dbReference>
<dbReference type="PANTHER" id="PTHR43283:SF14">
    <property type="entry name" value="BLL8153 PROTEIN"/>
    <property type="match status" value="1"/>
</dbReference>
<dbReference type="InterPro" id="IPR012338">
    <property type="entry name" value="Beta-lactam/transpept-like"/>
</dbReference>
<feature type="domain" description="Beta-lactamase-related" evidence="1">
    <location>
        <begin position="98"/>
        <end position="269"/>
    </location>
</feature>